<gene>
    <name evidence="3" type="ORF">IAB94_03870</name>
</gene>
<evidence type="ECO:0000313" key="3">
    <source>
        <dbReference type="EMBL" id="HIR67172.1"/>
    </source>
</evidence>
<feature type="compositionally biased region" description="Basic and acidic residues" evidence="1">
    <location>
        <begin position="87"/>
        <end position="112"/>
    </location>
</feature>
<feature type="signal peptide" evidence="2">
    <location>
        <begin position="1"/>
        <end position="18"/>
    </location>
</feature>
<feature type="region of interest" description="Disordered" evidence="1">
    <location>
        <begin position="45"/>
        <end position="112"/>
    </location>
</feature>
<name>A0A9D1E6S1_9FIRM</name>
<sequence length="112" mass="12186">MKSKVISLIILSSAIAAATFSACGDGQTGGQNLNDQQPDTRILQQDGERKEECPDGRCPDITLPDEKIPDGKIPLPPPMDGRKPKRIFGDRDGRGERRPPDDGQRGAEHPEI</sequence>
<dbReference type="AlphaFoldDB" id="A0A9D1E6S1"/>
<reference evidence="3" key="1">
    <citation type="submission" date="2020-10" db="EMBL/GenBank/DDBJ databases">
        <authorList>
            <person name="Gilroy R."/>
        </authorList>
    </citation>
    <scope>NUCLEOTIDE SEQUENCE</scope>
    <source>
        <strain evidence="3">ChiW16-3235</strain>
    </source>
</reference>
<accession>A0A9D1E6S1</accession>
<dbReference type="PROSITE" id="PS51257">
    <property type="entry name" value="PROKAR_LIPOPROTEIN"/>
    <property type="match status" value="1"/>
</dbReference>
<keyword evidence="2" id="KW-0732">Signal</keyword>
<reference evidence="3" key="2">
    <citation type="journal article" date="2021" name="PeerJ">
        <title>Extensive microbial diversity within the chicken gut microbiome revealed by metagenomics and culture.</title>
        <authorList>
            <person name="Gilroy R."/>
            <person name="Ravi A."/>
            <person name="Getino M."/>
            <person name="Pursley I."/>
            <person name="Horton D.L."/>
            <person name="Alikhan N.F."/>
            <person name="Baker D."/>
            <person name="Gharbi K."/>
            <person name="Hall N."/>
            <person name="Watson M."/>
            <person name="Adriaenssens E.M."/>
            <person name="Foster-Nyarko E."/>
            <person name="Jarju S."/>
            <person name="Secka A."/>
            <person name="Antonio M."/>
            <person name="Oren A."/>
            <person name="Chaudhuri R.R."/>
            <person name="La Ragione R."/>
            <person name="Hildebrand F."/>
            <person name="Pallen M.J."/>
        </authorList>
    </citation>
    <scope>NUCLEOTIDE SEQUENCE</scope>
    <source>
        <strain evidence="3">ChiW16-3235</strain>
    </source>
</reference>
<organism evidence="3 4">
    <name type="scientific">Candidatus Coproplasma avicola</name>
    <dbReference type="NCBI Taxonomy" id="2840744"/>
    <lineage>
        <taxon>Bacteria</taxon>
        <taxon>Bacillati</taxon>
        <taxon>Bacillota</taxon>
        <taxon>Clostridia</taxon>
        <taxon>Eubacteriales</taxon>
        <taxon>Candidatus Coproplasma</taxon>
    </lineage>
</organism>
<proteinExistence type="predicted"/>
<dbReference type="EMBL" id="DVHK01000081">
    <property type="protein sequence ID" value="HIR67172.1"/>
    <property type="molecule type" value="Genomic_DNA"/>
</dbReference>
<protein>
    <recommendedName>
        <fullName evidence="5">Secreted protein</fullName>
    </recommendedName>
</protein>
<feature type="chain" id="PRO_5039248555" description="Secreted protein" evidence="2">
    <location>
        <begin position="19"/>
        <end position="112"/>
    </location>
</feature>
<feature type="compositionally biased region" description="Basic and acidic residues" evidence="1">
    <location>
        <begin position="46"/>
        <end position="70"/>
    </location>
</feature>
<evidence type="ECO:0000256" key="2">
    <source>
        <dbReference type="SAM" id="SignalP"/>
    </source>
</evidence>
<evidence type="ECO:0000256" key="1">
    <source>
        <dbReference type="SAM" id="MobiDB-lite"/>
    </source>
</evidence>
<evidence type="ECO:0008006" key="5">
    <source>
        <dbReference type="Google" id="ProtNLM"/>
    </source>
</evidence>
<evidence type="ECO:0000313" key="4">
    <source>
        <dbReference type="Proteomes" id="UP000823913"/>
    </source>
</evidence>
<dbReference type="Proteomes" id="UP000823913">
    <property type="component" value="Unassembled WGS sequence"/>
</dbReference>
<comment type="caution">
    <text evidence="3">The sequence shown here is derived from an EMBL/GenBank/DDBJ whole genome shotgun (WGS) entry which is preliminary data.</text>
</comment>